<dbReference type="GeneID" id="117671733"/>
<keyword evidence="1" id="KW-0472">Membrane</keyword>
<dbReference type="GO" id="GO:0030170">
    <property type="term" value="F:pyridoxal phosphate binding"/>
    <property type="evidence" value="ECO:0007669"/>
    <property type="project" value="InterPro"/>
</dbReference>
<dbReference type="Pfam" id="PF03473">
    <property type="entry name" value="MOSC"/>
    <property type="match status" value="1"/>
</dbReference>
<dbReference type="SUPFAM" id="SSF50800">
    <property type="entry name" value="PK beta-barrel domain-like"/>
    <property type="match status" value="1"/>
</dbReference>
<dbReference type="Proteomes" id="UP001652622">
    <property type="component" value="Unplaced"/>
</dbReference>
<reference evidence="4" key="1">
    <citation type="submission" date="2025-08" db="UniProtKB">
        <authorList>
            <consortium name="RefSeq"/>
        </authorList>
    </citation>
    <scope>IDENTIFICATION</scope>
    <source>
        <tissue evidence="4">Blood</tissue>
    </source>
</reference>
<dbReference type="KEGG" id="pgut:117671733"/>
<evidence type="ECO:0000313" key="3">
    <source>
        <dbReference type="Proteomes" id="UP001652622"/>
    </source>
</evidence>
<proteinExistence type="predicted"/>
<keyword evidence="3" id="KW-1185">Reference proteome</keyword>
<dbReference type="InterPro" id="IPR005303">
    <property type="entry name" value="MOCOS_middle"/>
</dbReference>
<evidence type="ECO:0000256" key="1">
    <source>
        <dbReference type="SAM" id="Phobius"/>
    </source>
</evidence>
<keyword evidence="1" id="KW-0812">Transmembrane</keyword>
<dbReference type="InParanoid" id="A0A6P9CKF7"/>
<dbReference type="PROSITE" id="PS51340">
    <property type="entry name" value="MOSC"/>
    <property type="match status" value="1"/>
</dbReference>
<dbReference type="OMA" id="SECATIY"/>
<accession>A0A6P9CKF7</accession>
<name>A0A6P9CKF7_PANGU</name>
<evidence type="ECO:0000259" key="2">
    <source>
        <dbReference type="PROSITE" id="PS51340"/>
    </source>
</evidence>
<evidence type="ECO:0000313" key="4">
    <source>
        <dbReference type="RefSeq" id="XP_034283752.1"/>
    </source>
</evidence>
<feature type="domain" description="MOSC" evidence="2">
    <location>
        <begin position="219"/>
        <end position="376"/>
    </location>
</feature>
<dbReference type="GO" id="GO:0042126">
    <property type="term" value="P:nitrate metabolic process"/>
    <property type="evidence" value="ECO:0007669"/>
    <property type="project" value="TreeGrafter"/>
</dbReference>
<dbReference type="InterPro" id="IPR005302">
    <property type="entry name" value="MoCF_Sase_C"/>
</dbReference>
<dbReference type="RefSeq" id="XP_034283752.1">
    <property type="nucleotide sequence ID" value="XM_034427861.2"/>
</dbReference>
<feature type="transmembrane region" description="Helical" evidence="1">
    <location>
        <begin position="62"/>
        <end position="82"/>
    </location>
</feature>
<keyword evidence="1" id="KW-1133">Transmembrane helix</keyword>
<dbReference type="PANTHER" id="PTHR14237:SF19">
    <property type="entry name" value="MITOCHONDRIAL AMIDOXIME REDUCING COMPONENT 1"/>
    <property type="match status" value="1"/>
</dbReference>
<dbReference type="GO" id="GO:0043546">
    <property type="term" value="F:molybdopterin cofactor binding"/>
    <property type="evidence" value="ECO:0007669"/>
    <property type="project" value="TreeGrafter"/>
</dbReference>
<dbReference type="PANTHER" id="PTHR14237">
    <property type="entry name" value="MOLYBDOPTERIN COFACTOR SULFURASE MOSC"/>
    <property type="match status" value="1"/>
</dbReference>
<dbReference type="AlphaFoldDB" id="A0A6P9CKF7"/>
<dbReference type="GO" id="GO:0008940">
    <property type="term" value="F:nitrate reductase activity"/>
    <property type="evidence" value="ECO:0007669"/>
    <property type="project" value="TreeGrafter"/>
</dbReference>
<dbReference type="GO" id="GO:0005743">
    <property type="term" value="C:mitochondrial inner membrane"/>
    <property type="evidence" value="ECO:0007669"/>
    <property type="project" value="TreeGrafter"/>
</dbReference>
<dbReference type="GO" id="GO:0030151">
    <property type="term" value="F:molybdenum ion binding"/>
    <property type="evidence" value="ECO:0007669"/>
    <property type="project" value="InterPro"/>
</dbReference>
<dbReference type="InterPro" id="IPR011037">
    <property type="entry name" value="Pyrv_Knase-like_insert_dom_sf"/>
</dbReference>
<sequence length="378" mass="42384">MRPSFSAFHCYYEKKEGRRPPCKSHRPRTTPSEQARFSLADAPMAGSVALFPFSGLPLPPFLLAWICTAAALLSGVVAAWRWQRSRRSRRPRLKLVGTVAELFIYPVKSCRGVAVKRAEMTSLGLGSEKLRDRFWTVIKEDGQMVSAKNIPRMVLISVSCEDDYLILNAPGMKTLRIPVELPQTNSIWNCTRYGLQTQGRDCGDEAAEWISTFLNVEPYRLIHYETNMVTRKPGDFLPAFLPKDEVAYAEASPLLLISEASLDDLNTRLEKKASITIFRPNIVIKGCSPYEEDSWVDILIGTVKLKGKMSCPRCIFTAVDPDTGIIGEKEALKALKSYCKCDPSEEHDYKSNPPFGWLYGVEETGVLEVGDSVYKIIS</sequence>
<protein>
    <submittedName>
        <fullName evidence="4">Mitochondrial amidoxime reducing component 2-like</fullName>
    </submittedName>
</protein>
<organism evidence="3 4">
    <name type="scientific">Pantherophis guttatus</name>
    <name type="common">Corn snake</name>
    <name type="synonym">Elaphe guttata</name>
    <dbReference type="NCBI Taxonomy" id="94885"/>
    <lineage>
        <taxon>Eukaryota</taxon>
        <taxon>Metazoa</taxon>
        <taxon>Chordata</taxon>
        <taxon>Craniata</taxon>
        <taxon>Vertebrata</taxon>
        <taxon>Euteleostomi</taxon>
        <taxon>Lepidosauria</taxon>
        <taxon>Squamata</taxon>
        <taxon>Bifurcata</taxon>
        <taxon>Unidentata</taxon>
        <taxon>Episquamata</taxon>
        <taxon>Toxicofera</taxon>
        <taxon>Serpentes</taxon>
        <taxon>Colubroidea</taxon>
        <taxon>Colubridae</taxon>
        <taxon>Colubrinae</taxon>
        <taxon>Pantherophis</taxon>
    </lineage>
</organism>
<dbReference type="SUPFAM" id="SSF141673">
    <property type="entry name" value="MOSC N-terminal domain-like"/>
    <property type="match status" value="1"/>
</dbReference>
<gene>
    <name evidence="4" type="primary">LOC117671733</name>
</gene>
<dbReference type="Pfam" id="PF03476">
    <property type="entry name" value="MOSC_N"/>
    <property type="match status" value="1"/>
</dbReference>